<evidence type="ECO:0000313" key="3">
    <source>
        <dbReference type="Proteomes" id="UP000282926"/>
    </source>
</evidence>
<keyword evidence="1" id="KW-0732">Signal</keyword>
<feature type="chain" id="PRO_5045463516" description="DUF1554 domain-containing protein" evidence="1">
    <location>
        <begin position="32"/>
        <end position="454"/>
    </location>
</feature>
<gene>
    <name evidence="2" type="ORF">EA187_19430</name>
</gene>
<accession>A0ABY0CNV3</accession>
<dbReference type="Proteomes" id="UP000282926">
    <property type="component" value="Unassembled WGS sequence"/>
</dbReference>
<comment type="caution">
    <text evidence="2">The sequence shown here is derived from an EMBL/GenBank/DDBJ whole genome shotgun (WGS) entry which is preliminary data.</text>
</comment>
<dbReference type="RefSeq" id="WP_127781371.1">
    <property type="nucleotide sequence ID" value="NZ_SADD01000019.1"/>
</dbReference>
<reference evidence="2 3" key="1">
    <citation type="submission" date="2019-01" db="EMBL/GenBank/DDBJ databases">
        <title>Lujinxingia litoralis gen. nov., sp. nov. and Lujinxingia sediminis gen. nov., sp. nov., new members in the order Bradymonadales, isolated from coastal sediment.</title>
        <authorList>
            <person name="Li C.-M."/>
        </authorList>
    </citation>
    <scope>NUCLEOTIDE SEQUENCE [LARGE SCALE GENOMIC DNA]</scope>
    <source>
        <strain evidence="2 3">SEH01</strain>
    </source>
</reference>
<name>A0ABY0CNV3_9DELT</name>
<keyword evidence="3" id="KW-1185">Reference proteome</keyword>
<evidence type="ECO:0008006" key="4">
    <source>
        <dbReference type="Google" id="ProtNLM"/>
    </source>
</evidence>
<evidence type="ECO:0000313" key="2">
    <source>
        <dbReference type="EMBL" id="RVU41074.1"/>
    </source>
</evidence>
<sequence>MNLPPLRISLRLLALALAMGATTLLTTPAFAQAPTTLMQQGRLLTDDGEPMIGLVAMQFTIYSAESGGEVLWQDEVEVQLDDSGFYSVALGDQGSPLDASIVAGGEAYIAVAIDGGSDLSPRFKLHSVPYALSSSFAGRAAVADQVAAGSVTRESLSEDVFEQTAAAVSCAPGQVAVASSSGWECGDLSGGLTISQVRDALGQTLGDLSCSPSQTILFDGTSWICAAPVSYQAGAHLALNGTTFSVDTSNLDAASLGGTDASGYLTASQVDSTYLSQADAANDYLALSGGTMSGDLVVRDFEVVKETNNSVSTGFVERSTSRMVIRNKRRRETVLIPRNRLHELCSDGCTYTIAGRFWNSHDQVEHLSAGPFHFSYDAPSGRWRDSRNTWNISGNNSVSHVYNRSDCCYFTEQAYVAGAGQGDSTRDMYLLNNSASSCPNNASSALECILIFEN</sequence>
<proteinExistence type="predicted"/>
<feature type="signal peptide" evidence="1">
    <location>
        <begin position="1"/>
        <end position="31"/>
    </location>
</feature>
<organism evidence="2 3">
    <name type="scientific">Lujinxingia sediminis</name>
    <dbReference type="NCBI Taxonomy" id="2480984"/>
    <lineage>
        <taxon>Bacteria</taxon>
        <taxon>Deltaproteobacteria</taxon>
        <taxon>Bradymonadales</taxon>
        <taxon>Lujinxingiaceae</taxon>
        <taxon>Lujinxingia</taxon>
    </lineage>
</organism>
<dbReference type="EMBL" id="SADD01000019">
    <property type="protein sequence ID" value="RVU41074.1"/>
    <property type="molecule type" value="Genomic_DNA"/>
</dbReference>
<protein>
    <recommendedName>
        <fullName evidence="4">DUF1554 domain-containing protein</fullName>
    </recommendedName>
</protein>
<evidence type="ECO:0000256" key="1">
    <source>
        <dbReference type="SAM" id="SignalP"/>
    </source>
</evidence>